<feature type="transmembrane region" description="Helical" evidence="7">
    <location>
        <begin position="381"/>
        <end position="400"/>
    </location>
</feature>
<evidence type="ECO:0000256" key="4">
    <source>
        <dbReference type="ARBA" id="ARBA00022692"/>
    </source>
</evidence>
<dbReference type="Gene3D" id="1.20.1250.20">
    <property type="entry name" value="MFS general substrate transporter like domains"/>
    <property type="match status" value="1"/>
</dbReference>
<dbReference type="EMBL" id="JACJTC010000019">
    <property type="protein sequence ID" value="MBD2614538.1"/>
    <property type="molecule type" value="Genomic_DNA"/>
</dbReference>
<dbReference type="PANTHER" id="PTHR23513">
    <property type="entry name" value="INTEGRAL MEMBRANE EFFLUX PROTEIN-RELATED"/>
    <property type="match status" value="1"/>
</dbReference>
<feature type="transmembrane region" description="Helical" evidence="7">
    <location>
        <begin position="289"/>
        <end position="307"/>
    </location>
</feature>
<evidence type="ECO:0000256" key="2">
    <source>
        <dbReference type="ARBA" id="ARBA00022448"/>
    </source>
</evidence>
<feature type="domain" description="Major facilitator superfamily (MFS) profile" evidence="8">
    <location>
        <begin position="223"/>
        <end position="415"/>
    </location>
</feature>
<dbReference type="PROSITE" id="PS50850">
    <property type="entry name" value="MFS"/>
    <property type="match status" value="2"/>
</dbReference>
<protein>
    <submittedName>
        <fullName evidence="9">MFS transporter</fullName>
    </submittedName>
</protein>
<feature type="transmembrane region" description="Helical" evidence="7">
    <location>
        <begin position="353"/>
        <end position="375"/>
    </location>
</feature>
<evidence type="ECO:0000256" key="7">
    <source>
        <dbReference type="SAM" id="Phobius"/>
    </source>
</evidence>
<evidence type="ECO:0000259" key="8">
    <source>
        <dbReference type="PROSITE" id="PS50850"/>
    </source>
</evidence>
<sequence length="415" mass="45906">MSVMQTLQSFESRNFRLFFSGQMISMIGSFMAETTTAWLVYSLTNSVAFLGLFGFISQFPHLMVSPLAGVWIERFNRRTILITAQFTMMIVSLILAVLALTGLVRIWHIIGASILQGLIASIETPTRYAFIVDIIKKKEDITNATALHSSLLSGSRIVAPAIAGIIIANFSPGHCFLIDTISYIAVIFALVAIRFDKPLILQKNHHHNIWQDLKEGFTYAYKFLPIRYILLLIALFSFMGMPYLRIMPVFAVEILHGDSSTLGWLTGASGFGALCGGIYLSYRTSAIGLEKIIAIAPVIFGIALITFSLSNNFWFSLMTITIVGCGYILEYSSSNAILQTISEDEKRGRIMSLYNMFVMGIIPFGNLFIGGLASILNAKNALIFGAICCIIGSISFYLKLPIIEKLVQQSYIKVA</sequence>
<comment type="subcellular location">
    <subcellularLocation>
        <location evidence="1">Cell membrane</location>
        <topology evidence="1">Multi-pass membrane protein</topology>
    </subcellularLocation>
</comment>
<evidence type="ECO:0000256" key="1">
    <source>
        <dbReference type="ARBA" id="ARBA00004651"/>
    </source>
</evidence>
<dbReference type="SUPFAM" id="SSF103473">
    <property type="entry name" value="MFS general substrate transporter"/>
    <property type="match status" value="1"/>
</dbReference>
<feature type="transmembrane region" description="Helical" evidence="7">
    <location>
        <begin position="176"/>
        <end position="195"/>
    </location>
</feature>
<keyword evidence="6 7" id="KW-0472">Membrane</keyword>
<feature type="transmembrane region" description="Helical" evidence="7">
    <location>
        <begin position="79"/>
        <end position="100"/>
    </location>
</feature>
<evidence type="ECO:0000313" key="9">
    <source>
        <dbReference type="EMBL" id="MBD2614538.1"/>
    </source>
</evidence>
<dbReference type="Proteomes" id="UP000606396">
    <property type="component" value="Unassembled WGS sequence"/>
</dbReference>
<keyword evidence="3" id="KW-1003">Cell membrane</keyword>
<dbReference type="InterPro" id="IPR036259">
    <property type="entry name" value="MFS_trans_sf"/>
</dbReference>
<keyword evidence="10" id="KW-1185">Reference proteome</keyword>
<organism evidence="9 10">
    <name type="scientific">Nostoc punctiforme FACHB-252</name>
    <dbReference type="NCBI Taxonomy" id="1357509"/>
    <lineage>
        <taxon>Bacteria</taxon>
        <taxon>Bacillati</taxon>
        <taxon>Cyanobacteriota</taxon>
        <taxon>Cyanophyceae</taxon>
        <taxon>Nostocales</taxon>
        <taxon>Nostocaceae</taxon>
        <taxon>Nostoc</taxon>
    </lineage>
</organism>
<feature type="transmembrane region" description="Helical" evidence="7">
    <location>
        <begin position="151"/>
        <end position="170"/>
    </location>
</feature>
<keyword evidence="4 7" id="KW-0812">Transmembrane</keyword>
<dbReference type="InterPro" id="IPR020846">
    <property type="entry name" value="MFS_dom"/>
</dbReference>
<name>A0ABR8HFH8_NOSPU</name>
<evidence type="ECO:0000313" key="10">
    <source>
        <dbReference type="Proteomes" id="UP000606396"/>
    </source>
</evidence>
<dbReference type="InterPro" id="IPR010290">
    <property type="entry name" value="TM_effector"/>
</dbReference>
<evidence type="ECO:0000256" key="6">
    <source>
        <dbReference type="ARBA" id="ARBA00023136"/>
    </source>
</evidence>
<feature type="transmembrane region" description="Helical" evidence="7">
    <location>
        <begin position="47"/>
        <end position="72"/>
    </location>
</feature>
<comment type="caution">
    <text evidence="9">The sequence shown here is derived from an EMBL/GenBank/DDBJ whole genome shotgun (WGS) entry which is preliminary data.</text>
</comment>
<reference evidence="9 10" key="1">
    <citation type="journal article" date="2020" name="ISME J.">
        <title>Comparative genomics reveals insights into cyanobacterial evolution and habitat adaptation.</title>
        <authorList>
            <person name="Chen M.Y."/>
            <person name="Teng W.K."/>
            <person name="Zhao L."/>
            <person name="Hu C.X."/>
            <person name="Zhou Y.K."/>
            <person name="Han B.P."/>
            <person name="Song L.R."/>
            <person name="Shu W.S."/>
        </authorList>
    </citation>
    <scope>NUCLEOTIDE SEQUENCE [LARGE SCALE GENOMIC DNA]</scope>
    <source>
        <strain evidence="9 10">FACHB-252</strain>
    </source>
</reference>
<feature type="transmembrane region" description="Helical" evidence="7">
    <location>
        <begin position="262"/>
        <end position="282"/>
    </location>
</feature>
<feature type="transmembrane region" description="Helical" evidence="7">
    <location>
        <begin position="21"/>
        <end position="41"/>
    </location>
</feature>
<feature type="transmembrane region" description="Helical" evidence="7">
    <location>
        <begin position="313"/>
        <end position="332"/>
    </location>
</feature>
<feature type="transmembrane region" description="Helical" evidence="7">
    <location>
        <begin position="228"/>
        <end position="250"/>
    </location>
</feature>
<evidence type="ECO:0000256" key="5">
    <source>
        <dbReference type="ARBA" id="ARBA00022989"/>
    </source>
</evidence>
<dbReference type="Pfam" id="PF05977">
    <property type="entry name" value="MFS_3"/>
    <property type="match status" value="1"/>
</dbReference>
<dbReference type="CDD" id="cd06173">
    <property type="entry name" value="MFS_MefA_like"/>
    <property type="match status" value="1"/>
</dbReference>
<feature type="domain" description="Major facilitator superfamily (MFS) profile" evidence="8">
    <location>
        <begin position="1"/>
        <end position="197"/>
    </location>
</feature>
<keyword evidence="2" id="KW-0813">Transport</keyword>
<keyword evidence="5 7" id="KW-1133">Transmembrane helix</keyword>
<dbReference type="PANTHER" id="PTHR23513:SF11">
    <property type="entry name" value="STAPHYLOFERRIN A TRANSPORTER"/>
    <property type="match status" value="1"/>
</dbReference>
<proteinExistence type="predicted"/>
<feature type="transmembrane region" description="Helical" evidence="7">
    <location>
        <begin position="106"/>
        <end position="130"/>
    </location>
</feature>
<gene>
    <name evidence="9" type="ORF">H6G94_25245</name>
</gene>
<accession>A0ABR8HFH8</accession>
<evidence type="ECO:0000256" key="3">
    <source>
        <dbReference type="ARBA" id="ARBA00022475"/>
    </source>
</evidence>